<feature type="coiled-coil region" evidence="1">
    <location>
        <begin position="123"/>
        <end position="194"/>
    </location>
</feature>
<comment type="caution">
    <text evidence="3">The sequence shown here is derived from an EMBL/GenBank/DDBJ whole genome shotgun (WGS) entry which is preliminary data.</text>
</comment>
<organism evidence="3 4">
    <name type="scientific">Choanephora cucurbitarum</name>
    <dbReference type="NCBI Taxonomy" id="101091"/>
    <lineage>
        <taxon>Eukaryota</taxon>
        <taxon>Fungi</taxon>
        <taxon>Fungi incertae sedis</taxon>
        <taxon>Mucoromycota</taxon>
        <taxon>Mucoromycotina</taxon>
        <taxon>Mucoromycetes</taxon>
        <taxon>Mucorales</taxon>
        <taxon>Mucorineae</taxon>
        <taxon>Choanephoraceae</taxon>
        <taxon>Choanephoroideae</taxon>
        <taxon>Choanephora</taxon>
    </lineage>
</organism>
<dbReference type="EMBL" id="LUGH01000551">
    <property type="protein sequence ID" value="OBZ84133.1"/>
    <property type="molecule type" value="Genomic_DNA"/>
</dbReference>
<accession>A0A1C7N4U2</accession>
<protein>
    <recommendedName>
        <fullName evidence="5">Retrotransposon gag domain-containing protein</fullName>
    </recommendedName>
</protein>
<dbReference type="Proteomes" id="UP000093000">
    <property type="component" value="Unassembled WGS sequence"/>
</dbReference>
<feature type="region of interest" description="Disordered" evidence="2">
    <location>
        <begin position="519"/>
        <end position="589"/>
    </location>
</feature>
<evidence type="ECO:0008006" key="5">
    <source>
        <dbReference type="Google" id="ProtNLM"/>
    </source>
</evidence>
<evidence type="ECO:0000313" key="4">
    <source>
        <dbReference type="Proteomes" id="UP000093000"/>
    </source>
</evidence>
<feature type="region of interest" description="Disordered" evidence="2">
    <location>
        <begin position="18"/>
        <end position="58"/>
    </location>
</feature>
<sequence length="589" mass="66760">MSPKNVNKKINAPRASSSFCFNSATPVANRRVTPGSSSAATRSSSSSAPAVQTNQVASATERVAIEDSNVCLATTGSEMPSEADTDEEFMKIDQLGSTISSYSQPSTELGEKANLEFSEIEDMDSLSDDSEDMEQAAVETTRRLQCLTRKLMRMSFKLDGMSNLENIKKQKAKIEIIEVKIESLTKLLKVLRESIHLNPETSVPKNTVTKKVPAASSAMPQTSFVPTNLPCFQWESYVVDRNSSVYRTPDECIRDFGNILNLYSLSVEGDWRRLLPVTTPIQIIRWMEAFIKNGGEDSWLAVELALIIRCGMSPQQRQEKAIEDLRKMKYRPGQSMEAFVDRFRYLVEVSQTTSFYHLKKWFLDPLPEALVKDILTEVWRMDRLEETDLEIYINVALRVAKLYADERFRDAGFNSRSKAPQKKHRSALFSSISSSSRSRSHELASSSSKKPERHCRYHESYTYGTEECRLQKRMRRKAKEAKSNKDVKGKEKERLCFDCKKPWGQYHDYAAKTKHHAKPKYKSIGPSKGLLIPQESEDENEDIFMDDASSEDEDHNLEFAAAHISPKDKGKGKGKGKQKDCKLNNNTAK</sequence>
<gene>
    <name evidence="3" type="ORF">A0J61_07815</name>
</gene>
<dbReference type="AlphaFoldDB" id="A0A1C7N4U2"/>
<dbReference type="STRING" id="101091.A0A1C7N4U2"/>
<feature type="compositionally biased region" description="Low complexity" evidence="2">
    <location>
        <begin position="427"/>
        <end position="448"/>
    </location>
</feature>
<feature type="compositionally biased region" description="Basic and acidic residues" evidence="2">
    <location>
        <begin position="565"/>
        <end position="582"/>
    </location>
</feature>
<feature type="compositionally biased region" description="Acidic residues" evidence="2">
    <location>
        <begin position="535"/>
        <end position="555"/>
    </location>
</feature>
<evidence type="ECO:0000256" key="1">
    <source>
        <dbReference type="SAM" id="Coils"/>
    </source>
</evidence>
<proteinExistence type="predicted"/>
<evidence type="ECO:0000256" key="2">
    <source>
        <dbReference type="SAM" id="MobiDB-lite"/>
    </source>
</evidence>
<feature type="compositionally biased region" description="Low complexity" evidence="2">
    <location>
        <begin position="36"/>
        <end position="50"/>
    </location>
</feature>
<reference evidence="3 4" key="1">
    <citation type="submission" date="2016-03" db="EMBL/GenBank/DDBJ databases">
        <title>Choanephora cucurbitarum.</title>
        <authorList>
            <person name="Min B."/>
            <person name="Park H."/>
            <person name="Park J.-H."/>
            <person name="Shin H.-D."/>
            <person name="Choi I.-G."/>
        </authorList>
    </citation>
    <scope>NUCLEOTIDE SEQUENCE [LARGE SCALE GENOMIC DNA]</scope>
    <source>
        <strain evidence="3 4">KUS-F28377</strain>
    </source>
</reference>
<keyword evidence="4" id="KW-1185">Reference proteome</keyword>
<feature type="region of interest" description="Disordered" evidence="2">
    <location>
        <begin position="414"/>
        <end position="456"/>
    </location>
</feature>
<keyword evidence="1" id="KW-0175">Coiled coil</keyword>
<evidence type="ECO:0000313" key="3">
    <source>
        <dbReference type="EMBL" id="OBZ84133.1"/>
    </source>
</evidence>
<name>A0A1C7N4U2_9FUNG</name>
<dbReference type="InParanoid" id="A0A1C7N4U2"/>
<dbReference type="OrthoDB" id="2288506at2759"/>